<evidence type="ECO:0000256" key="5">
    <source>
        <dbReference type="ARBA" id="ARBA00023150"/>
    </source>
</evidence>
<dbReference type="SUPFAM" id="SSF63867">
    <property type="entry name" value="MoeA C-terminal domain-like"/>
    <property type="match status" value="1"/>
</dbReference>
<comment type="caution">
    <text evidence="10">The sequence shown here is derived from an EMBL/GenBank/DDBJ whole genome shotgun (WGS) entry which is preliminary data.</text>
</comment>
<dbReference type="Proteomes" id="UP000316988">
    <property type="component" value="Unassembled WGS sequence"/>
</dbReference>
<dbReference type="EC" id="2.10.1.1" evidence="7"/>
<gene>
    <name evidence="10" type="ORF">FNM00_02770</name>
</gene>
<dbReference type="SMART" id="SM00852">
    <property type="entry name" value="MoCF_biosynth"/>
    <property type="match status" value="1"/>
</dbReference>
<dbReference type="SUPFAM" id="SSF53218">
    <property type="entry name" value="Molybdenum cofactor biosynthesis proteins"/>
    <property type="match status" value="1"/>
</dbReference>
<dbReference type="NCBIfam" id="NF045515">
    <property type="entry name" value="Glp_gephyrin"/>
    <property type="match status" value="1"/>
</dbReference>
<keyword evidence="7 10" id="KW-0808">Transferase</keyword>
<dbReference type="InterPro" id="IPR036688">
    <property type="entry name" value="MoeA_C_domain_IV_sf"/>
</dbReference>
<dbReference type="AlphaFoldDB" id="A0A554SQ81"/>
<dbReference type="Pfam" id="PF00994">
    <property type="entry name" value="MoCF_biosynth"/>
    <property type="match status" value="1"/>
</dbReference>
<feature type="compositionally biased region" description="Low complexity" evidence="8">
    <location>
        <begin position="1"/>
        <end position="15"/>
    </location>
</feature>
<proteinExistence type="inferred from homology"/>
<comment type="function">
    <text evidence="1 7">Catalyzes the insertion of molybdate into adenylated molybdopterin with the concomitant release of AMP.</text>
</comment>
<dbReference type="Gene3D" id="2.170.190.11">
    <property type="entry name" value="Molybdopterin biosynthesis moea protein, domain 3"/>
    <property type="match status" value="1"/>
</dbReference>
<dbReference type="PANTHER" id="PTHR10192:SF5">
    <property type="entry name" value="GEPHYRIN"/>
    <property type="match status" value="1"/>
</dbReference>
<feature type="domain" description="MoaB/Mog" evidence="9">
    <location>
        <begin position="211"/>
        <end position="350"/>
    </location>
</feature>
<comment type="pathway">
    <text evidence="2 7">Cofactor biosynthesis; molybdopterin biosynthesis.</text>
</comment>
<comment type="similarity">
    <text evidence="3 7">Belongs to the MoeA family.</text>
</comment>
<evidence type="ECO:0000256" key="2">
    <source>
        <dbReference type="ARBA" id="ARBA00005046"/>
    </source>
</evidence>
<dbReference type="GO" id="GO:0006777">
    <property type="term" value="P:Mo-molybdopterin cofactor biosynthetic process"/>
    <property type="evidence" value="ECO:0007669"/>
    <property type="project" value="UniProtKB-UniRule"/>
</dbReference>
<dbReference type="Gene3D" id="3.90.105.10">
    <property type="entry name" value="Molybdopterin biosynthesis moea protein, domain 2"/>
    <property type="match status" value="1"/>
</dbReference>
<reference evidence="10 11" key="1">
    <citation type="submission" date="2019-07" db="EMBL/GenBank/DDBJ databases">
        <authorList>
            <person name="Zhao L.H."/>
        </authorList>
    </citation>
    <scope>NUCLEOTIDE SEQUENCE [LARGE SCALE GENOMIC DNA]</scope>
    <source>
        <strain evidence="10 11">Co35</strain>
    </source>
</reference>
<evidence type="ECO:0000256" key="4">
    <source>
        <dbReference type="ARBA" id="ARBA00022505"/>
    </source>
</evidence>
<dbReference type="InterPro" id="IPR005110">
    <property type="entry name" value="MoeA_linker/N"/>
</dbReference>
<dbReference type="GO" id="GO:0061599">
    <property type="term" value="F:molybdopterin molybdotransferase activity"/>
    <property type="evidence" value="ECO:0007669"/>
    <property type="project" value="UniProtKB-UniRule"/>
</dbReference>
<accession>A0A554SQ81</accession>
<comment type="cofactor">
    <cofactor evidence="7">
        <name>Mg(2+)</name>
        <dbReference type="ChEBI" id="CHEBI:18420"/>
    </cofactor>
</comment>
<dbReference type="EMBL" id="VLNT01000001">
    <property type="protein sequence ID" value="TSD68527.1"/>
    <property type="molecule type" value="Genomic_DNA"/>
</dbReference>
<dbReference type="Gene3D" id="3.40.980.10">
    <property type="entry name" value="MoaB/Mog-like domain"/>
    <property type="match status" value="1"/>
</dbReference>
<name>A0A554SQ81_9ACTN</name>
<dbReference type="SUPFAM" id="SSF63882">
    <property type="entry name" value="MoeA N-terminal region -like"/>
    <property type="match status" value="1"/>
</dbReference>
<feature type="region of interest" description="Disordered" evidence="8">
    <location>
        <begin position="1"/>
        <end position="31"/>
    </location>
</feature>
<comment type="catalytic activity">
    <reaction evidence="6">
        <text>adenylyl-molybdopterin + molybdate = Mo-molybdopterin + AMP + H(+)</text>
        <dbReference type="Rhea" id="RHEA:35047"/>
        <dbReference type="ChEBI" id="CHEBI:15378"/>
        <dbReference type="ChEBI" id="CHEBI:36264"/>
        <dbReference type="ChEBI" id="CHEBI:62727"/>
        <dbReference type="ChEBI" id="CHEBI:71302"/>
        <dbReference type="ChEBI" id="CHEBI:456215"/>
        <dbReference type="EC" id="2.10.1.1"/>
    </reaction>
</comment>
<evidence type="ECO:0000256" key="6">
    <source>
        <dbReference type="ARBA" id="ARBA00047317"/>
    </source>
</evidence>
<dbReference type="InterPro" id="IPR036135">
    <property type="entry name" value="MoeA_linker/N_sf"/>
</dbReference>
<evidence type="ECO:0000259" key="9">
    <source>
        <dbReference type="SMART" id="SM00852"/>
    </source>
</evidence>
<keyword evidence="7" id="KW-0460">Magnesium</keyword>
<evidence type="ECO:0000256" key="8">
    <source>
        <dbReference type="SAM" id="MobiDB-lite"/>
    </source>
</evidence>
<dbReference type="CDD" id="cd00887">
    <property type="entry name" value="MoeA"/>
    <property type="match status" value="1"/>
</dbReference>
<sequence>MTAGESTSGAPTAASGGSGLPPRPRPHSIAPGRLTVEDHLETILRGIGPLGAYDQPVVESLGLSLHEEIVSDLDLPRHDSADIDGYAVAAQDLAGASTTGPVELPVVGEIVSGSGKPFAISSGTCVTIMTGAPLPHGADAVVPVEHVRGDHARVGFTRPATPGQNVRRQGEDVQAGTLVLPEGSVLGPREIGLLASVGRSRIKARPRPRVVIISTGRELREPGEHLGHDSVYDGNSSMIAAAVRAAGAIAFRVGAVGDDPRQFQRVLSDQLVRADLVITTGGLGHSRRDVVRQVLGNVGTVQFHDVALEPGHDQGFGRVLDEETPLIALPGDPVSAFVAFEVFALPALRRLMGRTPYRRPQVHAVLAEDIASEPGQREYVRGIFEVTHRGAKVTPVKGRGAHLIGHLAQANALIVVGEDETALNLGDTVRTIVLDRSF</sequence>
<dbReference type="OrthoDB" id="9804758at2"/>
<keyword evidence="5 7" id="KW-0501">Molybdenum cofactor biosynthesis</keyword>
<dbReference type="UniPathway" id="UPA00344"/>
<keyword evidence="11" id="KW-1185">Reference proteome</keyword>
<evidence type="ECO:0000256" key="1">
    <source>
        <dbReference type="ARBA" id="ARBA00002901"/>
    </source>
</evidence>
<keyword evidence="4 7" id="KW-0500">Molybdenum</keyword>
<dbReference type="InterPro" id="IPR038987">
    <property type="entry name" value="MoeA-like"/>
</dbReference>
<dbReference type="NCBIfam" id="TIGR00177">
    <property type="entry name" value="molyb_syn"/>
    <property type="match status" value="1"/>
</dbReference>
<dbReference type="InterPro" id="IPR001453">
    <property type="entry name" value="MoaB/Mog_dom"/>
</dbReference>
<dbReference type="Pfam" id="PF03453">
    <property type="entry name" value="MoeA_N"/>
    <property type="match status" value="1"/>
</dbReference>
<evidence type="ECO:0000313" key="11">
    <source>
        <dbReference type="Proteomes" id="UP000316988"/>
    </source>
</evidence>
<dbReference type="GO" id="GO:0005829">
    <property type="term" value="C:cytosol"/>
    <property type="evidence" value="ECO:0007669"/>
    <property type="project" value="TreeGrafter"/>
</dbReference>
<dbReference type="GO" id="GO:0046872">
    <property type="term" value="F:metal ion binding"/>
    <property type="evidence" value="ECO:0007669"/>
    <property type="project" value="UniProtKB-UniRule"/>
</dbReference>
<evidence type="ECO:0000256" key="3">
    <source>
        <dbReference type="ARBA" id="ARBA00010763"/>
    </source>
</evidence>
<organism evidence="10 11">
    <name type="scientific">Aeromicrobium piscarium</name>
    <dbReference type="NCBI Taxonomy" id="2590901"/>
    <lineage>
        <taxon>Bacteria</taxon>
        <taxon>Bacillati</taxon>
        <taxon>Actinomycetota</taxon>
        <taxon>Actinomycetes</taxon>
        <taxon>Propionibacteriales</taxon>
        <taxon>Nocardioidaceae</taxon>
        <taxon>Aeromicrobium</taxon>
    </lineage>
</organism>
<dbReference type="Pfam" id="PF03454">
    <property type="entry name" value="MoeA_C"/>
    <property type="match status" value="1"/>
</dbReference>
<dbReference type="InterPro" id="IPR036425">
    <property type="entry name" value="MoaB/Mog-like_dom_sf"/>
</dbReference>
<keyword evidence="7" id="KW-0479">Metal-binding</keyword>
<dbReference type="InterPro" id="IPR005111">
    <property type="entry name" value="MoeA_C_domain_IV"/>
</dbReference>
<dbReference type="Gene3D" id="2.40.340.10">
    <property type="entry name" value="MoeA, C-terminal, domain IV"/>
    <property type="match status" value="1"/>
</dbReference>
<dbReference type="PANTHER" id="PTHR10192">
    <property type="entry name" value="MOLYBDOPTERIN BIOSYNTHESIS PROTEIN"/>
    <property type="match status" value="1"/>
</dbReference>
<evidence type="ECO:0000256" key="7">
    <source>
        <dbReference type="RuleBase" id="RU365090"/>
    </source>
</evidence>
<protein>
    <recommendedName>
        <fullName evidence="7">Molybdopterin molybdenumtransferase</fullName>
        <ecNumber evidence="7">2.10.1.1</ecNumber>
    </recommendedName>
</protein>
<evidence type="ECO:0000313" key="10">
    <source>
        <dbReference type="EMBL" id="TSD68527.1"/>
    </source>
</evidence>